<dbReference type="InterPro" id="IPR038091">
    <property type="entry name" value="UPF0302_N_sf"/>
</dbReference>
<dbReference type="OrthoDB" id="2155814at2"/>
<dbReference type="RefSeq" id="WP_076556513.1">
    <property type="nucleotide sequence ID" value="NZ_FTOC01000001.1"/>
</dbReference>
<evidence type="ECO:0000313" key="3">
    <source>
        <dbReference type="EMBL" id="SIS37159.1"/>
    </source>
</evidence>
<dbReference type="AlphaFoldDB" id="A0A1N7IJ94"/>
<dbReference type="InterPro" id="IPR027393">
    <property type="entry name" value="Virus_scaffolding_prot_C"/>
</dbReference>
<organism evidence="3 4">
    <name type="scientific">Salimicrobium flavidum</name>
    <dbReference type="NCBI Taxonomy" id="570947"/>
    <lineage>
        <taxon>Bacteria</taxon>
        <taxon>Bacillati</taxon>
        <taxon>Bacillota</taxon>
        <taxon>Bacilli</taxon>
        <taxon>Bacillales</taxon>
        <taxon>Bacillaceae</taxon>
        <taxon>Salimicrobium</taxon>
    </lineage>
</organism>
<dbReference type="SMART" id="SM00914">
    <property type="entry name" value="IDEAL"/>
    <property type="match status" value="1"/>
</dbReference>
<comment type="similarity">
    <text evidence="1">Belongs to the UPF0302 family.</text>
</comment>
<dbReference type="Gene3D" id="3.40.1530.30">
    <property type="entry name" value="Uncharacterised family UPF0302, N-terminal domain"/>
    <property type="match status" value="1"/>
</dbReference>
<evidence type="ECO:0000313" key="4">
    <source>
        <dbReference type="Proteomes" id="UP000187608"/>
    </source>
</evidence>
<proteinExistence type="inferred from homology"/>
<evidence type="ECO:0000259" key="2">
    <source>
        <dbReference type="SMART" id="SM00914"/>
    </source>
</evidence>
<dbReference type="InterPro" id="IPR014957">
    <property type="entry name" value="IDEAL_dom"/>
</dbReference>
<feature type="domain" description="IDEAL" evidence="2">
    <location>
        <begin position="139"/>
        <end position="175"/>
    </location>
</feature>
<name>A0A1N7IJ94_9BACI</name>
<dbReference type="Pfam" id="PF08864">
    <property type="entry name" value="UPF0302"/>
    <property type="match status" value="1"/>
</dbReference>
<accession>A0A1N7IJ94</accession>
<dbReference type="EMBL" id="FTOC01000001">
    <property type="protein sequence ID" value="SIS37159.1"/>
    <property type="molecule type" value="Genomic_DNA"/>
</dbReference>
<dbReference type="InterPro" id="IPR011188">
    <property type="entry name" value="UPF0302"/>
</dbReference>
<sequence>MKVSVSLAEKKQFLRWFLNNHFLKNWEGRWILNYLLNEEHALTNVKFIQHAEFCPRGLYLSSKSENGSPLMFYKGKISTIDGSKPFHDIRMNNFETMYVELDYESNEQCSMLALVEEENPFLPEDFHSNEREKNLAGEWLDHQLILNQKETLLSNIDKALDTKDEVLFKQLSEQYTDLKNRMKKQGME</sequence>
<dbReference type="PIRSF" id="PIRSF007165">
    <property type="entry name" value="UCP007165"/>
    <property type="match status" value="1"/>
</dbReference>
<dbReference type="InterPro" id="IPR014963">
    <property type="entry name" value="UPF0302_N"/>
</dbReference>
<dbReference type="Proteomes" id="UP000187608">
    <property type="component" value="Unassembled WGS sequence"/>
</dbReference>
<protein>
    <recommendedName>
        <fullName evidence="1">UPF0302 protein SAMN05421687_101244</fullName>
    </recommendedName>
</protein>
<reference evidence="4" key="1">
    <citation type="submission" date="2017-01" db="EMBL/GenBank/DDBJ databases">
        <authorList>
            <person name="Varghese N."/>
            <person name="Submissions S."/>
        </authorList>
    </citation>
    <scope>NUCLEOTIDE SEQUENCE [LARGE SCALE GENOMIC DNA]</scope>
    <source>
        <strain evidence="4">DSM 23127</strain>
    </source>
</reference>
<gene>
    <name evidence="3" type="ORF">SAMN05421687_101244</name>
</gene>
<keyword evidence="4" id="KW-1185">Reference proteome</keyword>
<dbReference type="Gene3D" id="4.10.810.10">
    <property type="entry name" value="Virus Scaffolding Protein, Chain A"/>
    <property type="match status" value="1"/>
</dbReference>
<dbReference type="Pfam" id="PF08858">
    <property type="entry name" value="IDEAL"/>
    <property type="match status" value="1"/>
</dbReference>
<evidence type="ECO:0000256" key="1">
    <source>
        <dbReference type="HAMAP-Rule" id="MF_00760"/>
    </source>
</evidence>
<dbReference type="NCBIfam" id="NF002965">
    <property type="entry name" value="PRK03636.1"/>
    <property type="match status" value="1"/>
</dbReference>
<dbReference type="STRING" id="570947.SAMN05421687_101244"/>
<dbReference type="HAMAP" id="MF_00760">
    <property type="entry name" value="UPF0302"/>
    <property type="match status" value="1"/>
</dbReference>